<evidence type="ECO:0000259" key="4">
    <source>
        <dbReference type="Pfam" id="PF01738"/>
    </source>
</evidence>
<dbReference type="OrthoDB" id="17560at2759"/>
<proteinExistence type="inferred from homology"/>
<name>A0A8H6KGC0_9PEZI</name>
<dbReference type="PRINTS" id="PR00081">
    <property type="entry name" value="GDHRDH"/>
</dbReference>
<dbReference type="PANTHER" id="PTHR24321">
    <property type="entry name" value="DEHYDROGENASES, SHORT CHAIN"/>
    <property type="match status" value="1"/>
</dbReference>
<dbReference type="Pfam" id="PF00106">
    <property type="entry name" value="adh_short"/>
    <property type="match status" value="1"/>
</dbReference>
<evidence type="ECO:0000256" key="1">
    <source>
        <dbReference type="ARBA" id="ARBA00006484"/>
    </source>
</evidence>
<evidence type="ECO:0000313" key="5">
    <source>
        <dbReference type="EMBL" id="KAF6831102.1"/>
    </source>
</evidence>
<dbReference type="PANTHER" id="PTHR24321:SF8">
    <property type="entry name" value="ESTRADIOL 17-BETA-DEHYDROGENASE 8-RELATED"/>
    <property type="match status" value="1"/>
</dbReference>
<evidence type="ECO:0000256" key="3">
    <source>
        <dbReference type="SAM" id="SignalP"/>
    </source>
</evidence>
<dbReference type="InterPro" id="IPR036291">
    <property type="entry name" value="NAD(P)-bd_dom_sf"/>
</dbReference>
<gene>
    <name evidence="5" type="ORF">CMUS01_07487</name>
</gene>
<sequence length="486" mass="51609">MLIAGLLTMNLWLLSLIGVADGFVADLSLLAFSGKPVGRVINYKGLDVYVAEPKDQKNGTGIGTPNRPVFGVLHLTDVFGIQSAENKFFARAGYLTVVPDLFNGKPRSEDPNSGFNATEFFGSHEPSVTDPIVSTALSYMREELGATKIGSLGYCFGGRYAFRALGLPKGKAVNAAFAAHPTLLGDDEIKAITEKDTGMQIKRRMEIEAAMGTTGQPFTMALYGGVPHGFAVHPNLDIPVEKAGKEDAFLQASPCLRSQYPPGHDTATLQPAAEDHIVVVTGSASGMGLATSRSLLEQGAKVGMCDLNGEGLENIFRGLESELQSRVYIQAVDVTDRQAVRVFLEATKTRFGKVDGVANLTGTGGHELGTESVWESSDEEFDYIMNLNVRGAFNVLAESLKPGFLSHGGSFVHVGSMFSLQGFLRGAVFAASNHASLGMVRSAAKEVADRAKVNSQEVADVTVFLLSEKSTFVNGAAWSVDGGAGL</sequence>
<dbReference type="Gene3D" id="3.40.50.720">
    <property type="entry name" value="NAD(P)-binding Rossmann-like Domain"/>
    <property type="match status" value="1"/>
</dbReference>
<keyword evidence="2" id="KW-0560">Oxidoreductase</keyword>
<dbReference type="GO" id="GO:0016491">
    <property type="term" value="F:oxidoreductase activity"/>
    <property type="evidence" value="ECO:0007669"/>
    <property type="project" value="UniProtKB-KW"/>
</dbReference>
<dbReference type="InterPro" id="IPR002347">
    <property type="entry name" value="SDR_fam"/>
</dbReference>
<organism evidence="5 6">
    <name type="scientific">Colletotrichum musicola</name>
    <dbReference type="NCBI Taxonomy" id="2175873"/>
    <lineage>
        <taxon>Eukaryota</taxon>
        <taxon>Fungi</taxon>
        <taxon>Dikarya</taxon>
        <taxon>Ascomycota</taxon>
        <taxon>Pezizomycotina</taxon>
        <taxon>Sordariomycetes</taxon>
        <taxon>Hypocreomycetidae</taxon>
        <taxon>Glomerellales</taxon>
        <taxon>Glomerellaceae</taxon>
        <taxon>Colletotrichum</taxon>
        <taxon>Colletotrichum orchidearum species complex</taxon>
    </lineage>
</organism>
<keyword evidence="6" id="KW-1185">Reference proteome</keyword>
<feature type="signal peptide" evidence="3">
    <location>
        <begin position="1"/>
        <end position="22"/>
    </location>
</feature>
<dbReference type="Proteomes" id="UP000639643">
    <property type="component" value="Unassembled WGS sequence"/>
</dbReference>
<comment type="caution">
    <text evidence="5">The sequence shown here is derived from an EMBL/GenBank/DDBJ whole genome shotgun (WGS) entry which is preliminary data.</text>
</comment>
<evidence type="ECO:0000313" key="6">
    <source>
        <dbReference type="Proteomes" id="UP000639643"/>
    </source>
</evidence>
<dbReference type="SUPFAM" id="SSF51735">
    <property type="entry name" value="NAD(P)-binding Rossmann-fold domains"/>
    <property type="match status" value="1"/>
</dbReference>
<dbReference type="GO" id="GO:0016787">
    <property type="term" value="F:hydrolase activity"/>
    <property type="evidence" value="ECO:0007669"/>
    <property type="project" value="InterPro"/>
</dbReference>
<dbReference type="InterPro" id="IPR002925">
    <property type="entry name" value="Dienelactn_hydro"/>
</dbReference>
<dbReference type="EMBL" id="WIGM01000269">
    <property type="protein sequence ID" value="KAF6831102.1"/>
    <property type="molecule type" value="Genomic_DNA"/>
</dbReference>
<feature type="domain" description="Dienelactone hydrolase" evidence="4">
    <location>
        <begin position="63"/>
        <end position="251"/>
    </location>
</feature>
<dbReference type="Gene3D" id="3.40.50.1820">
    <property type="entry name" value="alpha/beta hydrolase"/>
    <property type="match status" value="1"/>
</dbReference>
<dbReference type="CDD" id="cd05233">
    <property type="entry name" value="SDR_c"/>
    <property type="match status" value="1"/>
</dbReference>
<evidence type="ECO:0000256" key="2">
    <source>
        <dbReference type="ARBA" id="ARBA00023002"/>
    </source>
</evidence>
<dbReference type="AlphaFoldDB" id="A0A8H6KGC0"/>
<accession>A0A8H6KGC0</accession>
<keyword evidence="3" id="KW-0732">Signal</keyword>
<dbReference type="InterPro" id="IPR029058">
    <property type="entry name" value="AB_hydrolase_fold"/>
</dbReference>
<dbReference type="Pfam" id="PF01738">
    <property type="entry name" value="DLH"/>
    <property type="match status" value="1"/>
</dbReference>
<feature type="chain" id="PRO_5034761058" evidence="3">
    <location>
        <begin position="23"/>
        <end position="486"/>
    </location>
</feature>
<protein>
    <submittedName>
        <fullName evidence="5">Short-chain dehydrogenase/reductase family Oxidoreductase</fullName>
    </submittedName>
</protein>
<reference evidence="5" key="1">
    <citation type="journal article" date="2020" name="Phytopathology">
        <title>Genome Sequence Resources of Colletotrichum truncatum, C. plurivorum, C. musicola, and C. sojae: Four Species Pathogenic to Soybean (Glycine max).</title>
        <authorList>
            <person name="Rogerio F."/>
            <person name="Boufleur T.R."/>
            <person name="Ciampi-Guillardi M."/>
            <person name="Sukno S.A."/>
            <person name="Thon M.R."/>
            <person name="Massola Junior N.S."/>
            <person name="Baroncelli R."/>
        </authorList>
    </citation>
    <scope>NUCLEOTIDE SEQUENCE</scope>
    <source>
        <strain evidence="5">LFN0074</strain>
    </source>
</reference>
<dbReference type="SUPFAM" id="SSF53474">
    <property type="entry name" value="alpha/beta-Hydrolases"/>
    <property type="match status" value="1"/>
</dbReference>
<comment type="similarity">
    <text evidence="1">Belongs to the short-chain dehydrogenases/reductases (SDR) family.</text>
</comment>